<comment type="caution">
    <text evidence="7">The sequence shown here is derived from an EMBL/GenBank/DDBJ whole genome shotgun (WGS) entry which is preliminary data.</text>
</comment>
<evidence type="ECO:0000256" key="1">
    <source>
        <dbReference type="ARBA" id="ARBA00008766"/>
    </source>
</evidence>
<comment type="similarity">
    <text evidence="1">Belongs to the peptidase M24B family.</text>
</comment>
<reference evidence="7 8" key="1">
    <citation type="submission" date="2021-03" db="EMBL/GenBank/DDBJ databases">
        <title>Caproiciproducens sp. nov. isolated from feces of cow.</title>
        <authorList>
            <person name="Choi J.-Y."/>
        </authorList>
    </citation>
    <scope>NUCLEOTIDE SEQUENCE [LARGE SCALE GENOMIC DNA]</scope>
    <source>
        <strain evidence="7 8">AGMB10547</strain>
    </source>
</reference>
<evidence type="ECO:0000259" key="5">
    <source>
        <dbReference type="Pfam" id="PF01321"/>
    </source>
</evidence>
<gene>
    <name evidence="7" type="ORF">J5W02_02780</name>
</gene>
<sequence>MNSVNERLAALRSQMKQNGVQACIVPSADPHMSEYLPAHWQARSYFSGFTGSAGTLVVTETESGLWTDGRYFIQAAHQLEGSEIVLYRMAVKGVPTYTEFLADKLEDGETVGFDGKMLSAASVEEMREKFADKKLKIKAVDLIKDIWTDRPDIPSSKVFVHDAKYAGYTCKEKLEQIREELKKQHADGEIFTKLDCVAWLMNIRADDIEYNPLAVSYAMVYSDSAYLFINTARVLPETLSYLKENGVTVREYEEIDRALQEIHTDRTILVDPVNVNYDLYMLLKQNSHVTVKEGGDTVIALKGVKNETEIKNIIEAHIKDGRALVEFCVKFENMMKNGETVTECTVCDMLREYRAKQPNNMGESFGTIAAYNANAAMMHYSPKPETCSTLKNQGFLLIDSGGQYLEGTTDITRTFVLGPISREEKEHYTYVLKAHIALAMAVFLEGCTGGNIDILSRVQVWKHGIDYRCGTGHGVGMFSGVHEGPQNMRISNNVAFKKGMTITNEPGIYEEGKHGIRTENIMLVTEFVNNEYGQFLKFEPITYFPIDTAGILTELMTHEELEWLNNYHRLVWEKLSPGLDGKELQWLKDRTQPIQKA</sequence>
<keyword evidence="2" id="KW-0479">Metal-binding</keyword>
<keyword evidence="7" id="KW-0645">Protease</keyword>
<dbReference type="SUPFAM" id="SSF53092">
    <property type="entry name" value="Creatinase/prolidase N-terminal domain"/>
    <property type="match status" value="1"/>
</dbReference>
<dbReference type="Pfam" id="PF01321">
    <property type="entry name" value="Creatinase_N"/>
    <property type="match status" value="1"/>
</dbReference>
<protein>
    <submittedName>
        <fullName evidence="7">Aminopeptidase P family protein</fullName>
    </submittedName>
</protein>
<proteinExistence type="inferred from homology"/>
<dbReference type="InterPro" id="IPR000994">
    <property type="entry name" value="Pept_M24"/>
</dbReference>
<dbReference type="Gene3D" id="3.40.350.10">
    <property type="entry name" value="Creatinase/prolidase N-terminal domain"/>
    <property type="match status" value="2"/>
</dbReference>
<dbReference type="InterPro" id="IPR036005">
    <property type="entry name" value="Creatinase/aminopeptidase-like"/>
</dbReference>
<dbReference type="Gene3D" id="3.90.230.10">
    <property type="entry name" value="Creatinase/methionine aminopeptidase superfamily"/>
    <property type="match status" value="1"/>
</dbReference>
<dbReference type="InterPro" id="IPR032416">
    <property type="entry name" value="Peptidase_M24_C"/>
</dbReference>
<dbReference type="GO" id="GO:0004177">
    <property type="term" value="F:aminopeptidase activity"/>
    <property type="evidence" value="ECO:0007669"/>
    <property type="project" value="UniProtKB-KW"/>
</dbReference>
<evidence type="ECO:0000259" key="4">
    <source>
        <dbReference type="Pfam" id="PF00557"/>
    </source>
</evidence>
<evidence type="ECO:0000313" key="8">
    <source>
        <dbReference type="Proteomes" id="UP000719942"/>
    </source>
</evidence>
<dbReference type="InterPro" id="IPR029149">
    <property type="entry name" value="Creatin/AminoP/Spt16_N"/>
</dbReference>
<feature type="domain" description="Creatinase N-terminal" evidence="5">
    <location>
        <begin position="7"/>
        <end position="135"/>
    </location>
</feature>
<evidence type="ECO:0000256" key="3">
    <source>
        <dbReference type="ARBA" id="ARBA00022801"/>
    </source>
</evidence>
<dbReference type="SUPFAM" id="SSF55920">
    <property type="entry name" value="Creatinase/aminopeptidase"/>
    <property type="match status" value="1"/>
</dbReference>
<dbReference type="InterPro" id="IPR033740">
    <property type="entry name" value="Pept_M24B"/>
</dbReference>
<feature type="domain" description="Peptidase M24 C-terminal" evidence="6">
    <location>
        <begin position="534"/>
        <end position="594"/>
    </location>
</feature>
<keyword evidence="7" id="KW-0031">Aminopeptidase</keyword>
<evidence type="ECO:0000256" key="2">
    <source>
        <dbReference type="ARBA" id="ARBA00022723"/>
    </source>
</evidence>
<dbReference type="Pfam" id="PF16188">
    <property type="entry name" value="Peptidase_M24_C"/>
    <property type="match status" value="1"/>
</dbReference>
<dbReference type="EMBL" id="JAGFNZ010000001">
    <property type="protein sequence ID" value="MBW7571729.1"/>
    <property type="molecule type" value="Genomic_DNA"/>
</dbReference>
<evidence type="ECO:0000259" key="6">
    <source>
        <dbReference type="Pfam" id="PF16188"/>
    </source>
</evidence>
<accession>A0ABS7DKB6</accession>
<keyword evidence="8" id="KW-1185">Reference proteome</keyword>
<dbReference type="CDD" id="cd01085">
    <property type="entry name" value="APP"/>
    <property type="match status" value="1"/>
</dbReference>
<dbReference type="PANTHER" id="PTHR43763:SF6">
    <property type="entry name" value="XAA-PRO AMINOPEPTIDASE 1"/>
    <property type="match status" value="1"/>
</dbReference>
<evidence type="ECO:0000313" key="7">
    <source>
        <dbReference type="EMBL" id="MBW7571729.1"/>
    </source>
</evidence>
<keyword evidence="3" id="KW-0378">Hydrolase</keyword>
<feature type="domain" description="Peptidase M24" evidence="4">
    <location>
        <begin position="313"/>
        <end position="526"/>
    </location>
</feature>
<dbReference type="RefSeq" id="WP_219964116.1">
    <property type="nucleotide sequence ID" value="NZ_JAGFNZ010000001.1"/>
</dbReference>
<dbReference type="Pfam" id="PF16189">
    <property type="entry name" value="Creatinase_N_2"/>
    <property type="match status" value="1"/>
</dbReference>
<dbReference type="Pfam" id="PF00557">
    <property type="entry name" value="Peptidase_M24"/>
    <property type="match status" value="1"/>
</dbReference>
<organism evidence="7 8">
    <name type="scientific">Caproiciproducens faecalis</name>
    <dbReference type="NCBI Taxonomy" id="2820301"/>
    <lineage>
        <taxon>Bacteria</taxon>
        <taxon>Bacillati</taxon>
        <taxon>Bacillota</taxon>
        <taxon>Clostridia</taxon>
        <taxon>Eubacteriales</taxon>
        <taxon>Acutalibacteraceae</taxon>
        <taxon>Caproiciproducens</taxon>
    </lineage>
</organism>
<dbReference type="InterPro" id="IPR050422">
    <property type="entry name" value="X-Pro_aminopeptidase_P"/>
</dbReference>
<name>A0ABS7DKB6_9FIRM</name>
<dbReference type="PANTHER" id="PTHR43763">
    <property type="entry name" value="XAA-PRO AMINOPEPTIDASE 1"/>
    <property type="match status" value="1"/>
</dbReference>
<dbReference type="Proteomes" id="UP000719942">
    <property type="component" value="Unassembled WGS sequence"/>
</dbReference>
<dbReference type="InterPro" id="IPR000587">
    <property type="entry name" value="Creatinase_N"/>
</dbReference>